<protein>
    <submittedName>
        <fullName evidence="8">DNA-binding protein</fullName>
    </submittedName>
</protein>
<dbReference type="Pfam" id="PF00155">
    <property type="entry name" value="Aminotran_1_2"/>
    <property type="match status" value="1"/>
</dbReference>
<dbReference type="PANTHER" id="PTHR46577">
    <property type="entry name" value="HTH-TYPE TRANSCRIPTIONAL REGULATORY PROTEIN GABR"/>
    <property type="match status" value="1"/>
</dbReference>
<evidence type="ECO:0000256" key="3">
    <source>
        <dbReference type="ARBA" id="ARBA00023015"/>
    </source>
</evidence>
<accession>A0A261R4N7</accession>
<dbReference type="RefSeq" id="WP_094848604.1">
    <property type="nucleotide sequence ID" value="NZ_NEVJ01000003.1"/>
</dbReference>
<organism evidence="8 9">
    <name type="scientific">Bordetella genomosp. 9</name>
    <dbReference type="NCBI Taxonomy" id="1416803"/>
    <lineage>
        <taxon>Bacteria</taxon>
        <taxon>Pseudomonadati</taxon>
        <taxon>Pseudomonadota</taxon>
        <taxon>Betaproteobacteria</taxon>
        <taxon>Burkholderiales</taxon>
        <taxon>Alcaligenaceae</taxon>
        <taxon>Bordetella</taxon>
    </lineage>
</organism>
<dbReference type="PRINTS" id="PR00035">
    <property type="entry name" value="HTHGNTR"/>
</dbReference>
<dbReference type="InterPro" id="IPR000524">
    <property type="entry name" value="Tscrpt_reg_HTH_GntR"/>
</dbReference>
<dbReference type="PROSITE" id="PS50949">
    <property type="entry name" value="HTH_GNTR"/>
    <property type="match status" value="1"/>
</dbReference>
<evidence type="ECO:0000256" key="4">
    <source>
        <dbReference type="ARBA" id="ARBA00023125"/>
    </source>
</evidence>
<name>A0A261R4N7_9BORD</name>
<feature type="domain" description="HTH gntR-type" evidence="7">
    <location>
        <begin position="14"/>
        <end position="82"/>
    </location>
</feature>
<keyword evidence="2" id="KW-0663">Pyridoxal phosphate</keyword>
<dbReference type="SUPFAM" id="SSF53383">
    <property type="entry name" value="PLP-dependent transferases"/>
    <property type="match status" value="1"/>
</dbReference>
<dbReference type="CDD" id="cd00609">
    <property type="entry name" value="AAT_like"/>
    <property type="match status" value="1"/>
</dbReference>
<evidence type="ECO:0000256" key="1">
    <source>
        <dbReference type="ARBA" id="ARBA00005384"/>
    </source>
</evidence>
<dbReference type="GO" id="GO:0030170">
    <property type="term" value="F:pyridoxal phosphate binding"/>
    <property type="evidence" value="ECO:0007669"/>
    <property type="project" value="InterPro"/>
</dbReference>
<evidence type="ECO:0000313" key="9">
    <source>
        <dbReference type="Proteomes" id="UP000216857"/>
    </source>
</evidence>
<dbReference type="InterPro" id="IPR004839">
    <property type="entry name" value="Aminotransferase_I/II_large"/>
</dbReference>
<sequence length="502" mass="54194">MHRAINRQTDQAMIPVYRQIYERFRDAIASGVLKPGDRMPSMRALTKELGVARGTVEAAYGLLSAEGYIQARGQAGTVVTPDLALPAAQPGRSPAGQAAASPDSGLPVSKSGVREAGGDGTAGGLPSAAPVPLTLDGDTWGGVLPFQMGLPALDAFPRKVWARLGARCVRAMQAADMAYPISNGIPPLRTAIAAYLQVSRGIACSPAQVFVTTGYRHTLALIVRALLARGDPVWLEDPGYPPTRELIAQAQLRGVAVPVDADGLDVAQGLKLAPDARAVVVTPSHQSPLCLSLTLPRRLALLDWASRAQAWIIEDDYDGEYRYASRPLPALKSLDRDGRVLYAGTFSKVLFPSVRLAYLVVPEDQVERFTQTSLAFSGGAPNLMQSLVAAFMAEGHFARHIQRMRKLYKERREIAAEALADVLDRHFQIDPQPGGMHLVLRLRGQLPDAPLARRMREHGMAGHALTQWGIARDPGAALLLNFTNIDSSDTARRLGRRILDLL</sequence>
<dbReference type="PANTHER" id="PTHR46577:SF1">
    <property type="entry name" value="HTH-TYPE TRANSCRIPTIONAL REGULATORY PROTEIN GABR"/>
    <property type="match status" value="1"/>
</dbReference>
<dbReference type="Pfam" id="PF00392">
    <property type="entry name" value="GntR"/>
    <property type="match status" value="1"/>
</dbReference>
<evidence type="ECO:0000313" key="8">
    <source>
        <dbReference type="EMBL" id="OZI19988.1"/>
    </source>
</evidence>
<evidence type="ECO:0000256" key="2">
    <source>
        <dbReference type="ARBA" id="ARBA00022898"/>
    </source>
</evidence>
<dbReference type="InterPro" id="IPR015421">
    <property type="entry name" value="PyrdxlP-dep_Trfase_major"/>
</dbReference>
<reference evidence="8" key="1">
    <citation type="submission" date="2017-05" db="EMBL/GenBank/DDBJ databases">
        <title>Complete and WGS of Bordetella genogroups.</title>
        <authorList>
            <person name="Spilker T."/>
            <person name="Lipuma J."/>
        </authorList>
    </citation>
    <scope>NUCLEOTIDE SEQUENCE</scope>
    <source>
        <strain evidence="8">AU21707</strain>
    </source>
</reference>
<evidence type="ECO:0000259" key="7">
    <source>
        <dbReference type="PROSITE" id="PS50949"/>
    </source>
</evidence>
<dbReference type="OrthoDB" id="9804020at2"/>
<keyword evidence="3" id="KW-0805">Transcription regulation</keyword>
<dbReference type="GO" id="GO:0003677">
    <property type="term" value="F:DNA binding"/>
    <property type="evidence" value="ECO:0007669"/>
    <property type="project" value="UniProtKB-KW"/>
</dbReference>
<dbReference type="GO" id="GO:0003700">
    <property type="term" value="F:DNA-binding transcription factor activity"/>
    <property type="evidence" value="ECO:0007669"/>
    <property type="project" value="InterPro"/>
</dbReference>
<evidence type="ECO:0000256" key="6">
    <source>
        <dbReference type="SAM" id="MobiDB-lite"/>
    </source>
</evidence>
<dbReference type="InterPro" id="IPR036390">
    <property type="entry name" value="WH_DNA-bd_sf"/>
</dbReference>
<gene>
    <name evidence="8" type="ORF">CAL26_20750</name>
</gene>
<dbReference type="InterPro" id="IPR015424">
    <property type="entry name" value="PyrdxlP-dep_Trfase"/>
</dbReference>
<dbReference type="SUPFAM" id="SSF46785">
    <property type="entry name" value="Winged helix' DNA-binding domain"/>
    <property type="match status" value="1"/>
</dbReference>
<proteinExistence type="inferred from homology"/>
<dbReference type="AlphaFoldDB" id="A0A261R4N7"/>
<dbReference type="CDD" id="cd07377">
    <property type="entry name" value="WHTH_GntR"/>
    <property type="match status" value="1"/>
</dbReference>
<dbReference type="Gene3D" id="1.10.10.10">
    <property type="entry name" value="Winged helix-like DNA-binding domain superfamily/Winged helix DNA-binding domain"/>
    <property type="match status" value="1"/>
</dbReference>
<dbReference type="EMBL" id="NEVJ01000003">
    <property type="protein sequence ID" value="OZI19988.1"/>
    <property type="molecule type" value="Genomic_DNA"/>
</dbReference>
<keyword evidence="4 8" id="KW-0238">DNA-binding</keyword>
<feature type="region of interest" description="Disordered" evidence="6">
    <location>
        <begin position="85"/>
        <end position="128"/>
    </location>
</feature>
<evidence type="ECO:0000256" key="5">
    <source>
        <dbReference type="ARBA" id="ARBA00023163"/>
    </source>
</evidence>
<keyword evidence="9" id="KW-1185">Reference proteome</keyword>
<keyword evidence="5" id="KW-0804">Transcription</keyword>
<dbReference type="InterPro" id="IPR051446">
    <property type="entry name" value="HTH_trans_reg/aminotransferase"/>
</dbReference>
<dbReference type="InterPro" id="IPR036388">
    <property type="entry name" value="WH-like_DNA-bd_sf"/>
</dbReference>
<dbReference type="Gene3D" id="3.40.640.10">
    <property type="entry name" value="Type I PLP-dependent aspartate aminotransferase-like (Major domain)"/>
    <property type="match status" value="1"/>
</dbReference>
<dbReference type="SMART" id="SM00345">
    <property type="entry name" value="HTH_GNTR"/>
    <property type="match status" value="1"/>
</dbReference>
<dbReference type="Proteomes" id="UP000216857">
    <property type="component" value="Unassembled WGS sequence"/>
</dbReference>
<comment type="similarity">
    <text evidence="1">In the C-terminal section; belongs to the class-I pyridoxal-phosphate-dependent aminotransferase family.</text>
</comment>
<comment type="caution">
    <text evidence="8">The sequence shown here is derived from an EMBL/GenBank/DDBJ whole genome shotgun (WGS) entry which is preliminary data.</text>
</comment>